<proteinExistence type="predicted"/>
<protein>
    <submittedName>
        <fullName evidence="1">Uncharacterized protein</fullName>
    </submittedName>
</protein>
<evidence type="ECO:0000313" key="2">
    <source>
        <dbReference type="Proteomes" id="UP001164743"/>
    </source>
</evidence>
<dbReference type="EMBL" id="CP110425">
    <property type="protein sequence ID" value="WAQ84591.1"/>
    <property type="molecule type" value="Genomic_DNA"/>
</dbReference>
<dbReference type="PANTHER" id="PTHR33069">
    <property type="entry name" value="CHROMOSOME 7, WHOLE GENOME SHOTGUN SEQUENCE-RELATED"/>
    <property type="match status" value="1"/>
</dbReference>
<name>A0ABY7CH83_9BASI</name>
<sequence length="382" mass="42933">MNRRHPLPDSLLDNFATLMQDCNKLATGPPQQSSHCPTVLTSKFQCLHAAIRTYSAAFEVSAGVFRSAVPVHVDQLKTVFLPALLKTIVRLNDILLCGGPGRADGPSCNQLALRTLLDAEQTINQIEALMGPLWTAVSSMWKSIESLYGAYVELLPICGILEQVDVVEPVRGDRSVRISALNATCARARADIQGFIQWLDLSDFRVLQDVWQSKLYDELHKAATQALPATFREFQETDEHHVFFRQTFPDCILVVRLLEILIRKLAGPDNKELAQMPTAQHTALLRAISPMARGLLDDMDSITYGADFRPRPAAAVAANVARANKVFMQYFDLQQPQPLPDHRSGMAFRDWWMSWNRLFDLALARFHDSHYQAFLKLASVDY</sequence>
<reference evidence="1" key="1">
    <citation type="submission" date="2022-10" db="EMBL/GenBank/DDBJ databases">
        <title>Puccinia triticina Genome sequencing and assembly.</title>
        <authorList>
            <person name="Li C."/>
        </authorList>
    </citation>
    <scope>NUCLEOTIDE SEQUENCE</scope>
    <source>
        <strain evidence="1">Pt15</strain>
    </source>
</reference>
<organism evidence="1 2">
    <name type="scientific">Puccinia triticina</name>
    <dbReference type="NCBI Taxonomy" id="208348"/>
    <lineage>
        <taxon>Eukaryota</taxon>
        <taxon>Fungi</taxon>
        <taxon>Dikarya</taxon>
        <taxon>Basidiomycota</taxon>
        <taxon>Pucciniomycotina</taxon>
        <taxon>Pucciniomycetes</taxon>
        <taxon>Pucciniales</taxon>
        <taxon>Pucciniaceae</taxon>
        <taxon>Puccinia</taxon>
    </lineage>
</organism>
<accession>A0ABY7CH83</accession>
<dbReference type="Proteomes" id="UP001164743">
    <property type="component" value="Chromosome 5A"/>
</dbReference>
<gene>
    <name evidence="1" type="ORF">PtA15_5A164</name>
</gene>
<evidence type="ECO:0000313" key="1">
    <source>
        <dbReference type="EMBL" id="WAQ84591.1"/>
    </source>
</evidence>
<dbReference type="GeneID" id="77809790"/>
<keyword evidence="2" id="KW-1185">Reference proteome</keyword>
<dbReference type="PANTHER" id="PTHR33069:SF3">
    <property type="entry name" value="DYNEIN HEAVY CHAIN TAIL DOMAIN-CONTAINING PROTEIN"/>
    <property type="match status" value="1"/>
</dbReference>
<dbReference type="RefSeq" id="XP_053020146.1">
    <property type="nucleotide sequence ID" value="XM_053168895.1"/>
</dbReference>